<name>A0A445CDR5_ARAHY</name>
<protein>
    <submittedName>
        <fullName evidence="5">Uncharacterized protein</fullName>
    </submittedName>
</protein>
<dbReference type="EMBL" id="SDMP01000007">
    <property type="protein sequence ID" value="RYR49001.1"/>
    <property type="molecule type" value="Genomic_DNA"/>
</dbReference>
<dbReference type="GO" id="GO:0005524">
    <property type="term" value="F:ATP binding"/>
    <property type="evidence" value="ECO:0007669"/>
    <property type="project" value="UniProtKB-KW"/>
</dbReference>
<dbReference type="PANTHER" id="PTHR11136">
    <property type="entry name" value="FOLYLPOLYGLUTAMATE SYNTHASE-RELATED"/>
    <property type="match status" value="1"/>
</dbReference>
<evidence type="ECO:0000256" key="3">
    <source>
        <dbReference type="ARBA" id="ARBA00022741"/>
    </source>
</evidence>
<gene>
    <name evidence="5" type="ORF">Ahy_A07g035265</name>
</gene>
<evidence type="ECO:0000256" key="1">
    <source>
        <dbReference type="ARBA" id="ARBA00008276"/>
    </source>
</evidence>
<comment type="similarity">
    <text evidence="1">Belongs to the folylpolyglutamate synthase family.</text>
</comment>
<dbReference type="InterPro" id="IPR036565">
    <property type="entry name" value="Mur-like_cat_sf"/>
</dbReference>
<keyword evidence="6" id="KW-1185">Reference proteome</keyword>
<dbReference type="AlphaFoldDB" id="A0A445CDR5"/>
<reference evidence="5 6" key="1">
    <citation type="submission" date="2019-01" db="EMBL/GenBank/DDBJ databases">
        <title>Sequencing of cultivated peanut Arachis hypogaea provides insights into genome evolution and oil improvement.</title>
        <authorList>
            <person name="Chen X."/>
        </authorList>
    </citation>
    <scope>NUCLEOTIDE SEQUENCE [LARGE SCALE GENOMIC DNA]</scope>
    <source>
        <strain evidence="6">cv. Fuhuasheng</strain>
        <tissue evidence="5">Leaves</tissue>
    </source>
</reference>
<accession>A0A445CDR5</accession>
<sequence length="314" mass="35369">MDESLALIPKGQLDMQRDTLEFVINLTKVVHTLAYQCLNTQVVSMATCEKPKEEQTTKNPVKKEESVVVLEQSEKPMVIEAKEEVVEDLGDANHHVGLNNLQSISKLKNIKRLTQAHRSLSPPSQALSRSVTIASSSSCVGRQRFLRRELVLGRNWEDEIELDGEVIELSYRGLYPCWQLLRGSVERSPARASLLYLPLFLVFTAMAFILFTEENVDIAVVEAGLGGARDAKNVISSVRIKAAPHTPLRLRDDPETGSILEKLTEENLRDWGLLQDFYRFVKVMVVDAEAYTYDDEVIKKVEAMGKPENPEEES</sequence>
<evidence type="ECO:0000313" key="5">
    <source>
        <dbReference type="EMBL" id="RYR49001.1"/>
    </source>
</evidence>
<dbReference type="GO" id="GO:0004326">
    <property type="term" value="F:tetrahydrofolylpolyglutamate synthase activity"/>
    <property type="evidence" value="ECO:0007669"/>
    <property type="project" value="InterPro"/>
</dbReference>
<organism evidence="5 6">
    <name type="scientific">Arachis hypogaea</name>
    <name type="common">Peanut</name>
    <dbReference type="NCBI Taxonomy" id="3818"/>
    <lineage>
        <taxon>Eukaryota</taxon>
        <taxon>Viridiplantae</taxon>
        <taxon>Streptophyta</taxon>
        <taxon>Embryophyta</taxon>
        <taxon>Tracheophyta</taxon>
        <taxon>Spermatophyta</taxon>
        <taxon>Magnoliopsida</taxon>
        <taxon>eudicotyledons</taxon>
        <taxon>Gunneridae</taxon>
        <taxon>Pentapetalae</taxon>
        <taxon>rosids</taxon>
        <taxon>fabids</taxon>
        <taxon>Fabales</taxon>
        <taxon>Fabaceae</taxon>
        <taxon>Papilionoideae</taxon>
        <taxon>50 kb inversion clade</taxon>
        <taxon>dalbergioids sensu lato</taxon>
        <taxon>Dalbergieae</taxon>
        <taxon>Pterocarpus clade</taxon>
        <taxon>Arachis</taxon>
    </lineage>
</organism>
<dbReference type="InterPro" id="IPR001645">
    <property type="entry name" value="Folylpolyglutamate_synth"/>
</dbReference>
<proteinExistence type="inferred from homology"/>
<evidence type="ECO:0000256" key="4">
    <source>
        <dbReference type="ARBA" id="ARBA00022840"/>
    </source>
</evidence>
<dbReference type="PANTHER" id="PTHR11136:SF0">
    <property type="entry name" value="DIHYDROFOLATE SYNTHETASE-RELATED"/>
    <property type="match status" value="1"/>
</dbReference>
<dbReference type="Proteomes" id="UP000289738">
    <property type="component" value="Chromosome A07"/>
</dbReference>
<dbReference type="Gene3D" id="3.40.1190.10">
    <property type="entry name" value="Mur-like, catalytic domain"/>
    <property type="match status" value="1"/>
</dbReference>
<evidence type="ECO:0000313" key="6">
    <source>
        <dbReference type="Proteomes" id="UP000289738"/>
    </source>
</evidence>
<keyword evidence="4" id="KW-0067">ATP-binding</keyword>
<dbReference type="GO" id="GO:0008841">
    <property type="term" value="F:dihydrofolate synthase activity"/>
    <property type="evidence" value="ECO:0007669"/>
    <property type="project" value="TreeGrafter"/>
</dbReference>
<dbReference type="STRING" id="3818.A0A445CDR5"/>
<dbReference type="GO" id="GO:0005737">
    <property type="term" value="C:cytoplasm"/>
    <property type="evidence" value="ECO:0007669"/>
    <property type="project" value="TreeGrafter"/>
</dbReference>
<dbReference type="SUPFAM" id="SSF53623">
    <property type="entry name" value="MurD-like peptide ligases, catalytic domain"/>
    <property type="match status" value="1"/>
</dbReference>
<keyword evidence="3" id="KW-0547">Nucleotide-binding</keyword>
<keyword evidence="2" id="KW-0436">Ligase</keyword>
<comment type="caution">
    <text evidence="5">The sequence shown here is derived from an EMBL/GenBank/DDBJ whole genome shotgun (WGS) entry which is preliminary data.</text>
</comment>
<evidence type="ECO:0000256" key="2">
    <source>
        <dbReference type="ARBA" id="ARBA00022598"/>
    </source>
</evidence>